<accession>A0A7S1INU7</accession>
<reference evidence="3" key="1">
    <citation type="submission" date="2021-01" db="EMBL/GenBank/DDBJ databases">
        <authorList>
            <person name="Corre E."/>
            <person name="Pelletier E."/>
            <person name="Niang G."/>
            <person name="Scheremetjew M."/>
            <person name="Finn R."/>
            <person name="Kale V."/>
            <person name="Holt S."/>
            <person name="Cochrane G."/>
            <person name="Meng A."/>
            <person name="Brown T."/>
            <person name="Cohen L."/>
        </authorList>
    </citation>
    <scope>NUCLEOTIDE SEQUENCE</scope>
    <source>
        <strain evidence="3">NIES-381</strain>
    </source>
</reference>
<feature type="coiled-coil region" evidence="1">
    <location>
        <begin position="8"/>
        <end position="56"/>
    </location>
</feature>
<evidence type="ECO:0000256" key="1">
    <source>
        <dbReference type="SAM" id="Coils"/>
    </source>
</evidence>
<evidence type="ECO:0000313" key="3">
    <source>
        <dbReference type="EMBL" id="CAD9018396.1"/>
    </source>
</evidence>
<dbReference type="SMART" id="SM00220">
    <property type="entry name" value="S_TKc"/>
    <property type="match status" value="1"/>
</dbReference>
<gene>
    <name evidence="3" type="ORF">EGYM00392_LOCUS29506</name>
</gene>
<dbReference type="GO" id="GO:0004674">
    <property type="term" value="F:protein serine/threonine kinase activity"/>
    <property type="evidence" value="ECO:0007669"/>
    <property type="project" value="TreeGrafter"/>
</dbReference>
<proteinExistence type="predicted"/>
<dbReference type="SUPFAM" id="SSF56112">
    <property type="entry name" value="Protein kinase-like (PK-like)"/>
    <property type="match status" value="1"/>
</dbReference>
<sequence length="588" mass="66057">MLEDAAQCEQLQAALRASEDARHQLELEVDRQKALVKQLQEALHHSQAAREALMSQLELLKEAQSAQHSNGRSIQLQTVSLAKFMEPEPVAPSPGLLADPSPPARTYRHDSHLLGSEQFTDGCILEQLMDERYQLPLSATNAQLAARGPDFSLLAAHLSRCPWESTEALHDRVQEGLAAQTAMLAPLNAHLQLHAAQMVRALVHAAETYLSRASHVAQDTSVPAVVLTGKCGTYRPTRLLGKGSAGVVYACEQLSVTPTAEQLDASVSADCLTESWVKEEGSSRSAKHATSQGRELVLKRVKESVVLSAEHEYNIGTQLSTWRGKKYIVPYLDRCYESPTKLWLVEQRVKPHAGKVDFVDYLKSGFFQDPAQQQHTRSLVRQLLKGLRHVAHQGVILRDVKPDNVLVCYHAQTGTFEAQWADYGLAVNVYNLRRPSAFQTGEDLFKDLLGWWYDTQKIVPRPKWKARRPPEQCYRLEAPTSAYDLYMLAILFCCMGTGIDIPHIDKESEKTKLEAVLGVSLPENYLEEFEMGSALELQMYSDAFLACFERTFGHHFGRNLFRWTKSMLHKCPSERPCIERIVESLFLD</sequence>
<dbReference type="InterPro" id="IPR011009">
    <property type="entry name" value="Kinase-like_dom_sf"/>
</dbReference>
<organism evidence="3">
    <name type="scientific">Eutreptiella gymnastica</name>
    <dbReference type="NCBI Taxonomy" id="73025"/>
    <lineage>
        <taxon>Eukaryota</taxon>
        <taxon>Discoba</taxon>
        <taxon>Euglenozoa</taxon>
        <taxon>Euglenida</taxon>
        <taxon>Spirocuta</taxon>
        <taxon>Euglenophyceae</taxon>
        <taxon>Eutreptiales</taxon>
        <taxon>Eutreptiaceae</taxon>
        <taxon>Eutreptiella</taxon>
    </lineage>
</organism>
<dbReference type="GO" id="GO:0044773">
    <property type="term" value="P:mitotic DNA damage checkpoint signaling"/>
    <property type="evidence" value="ECO:0007669"/>
    <property type="project" value="TreeGrafter"/>
</dbReference>
<dbReference type="InterPro" id="IPR000719">
    <property type="entry name" value="Prot_kinase_dom"/>
</dbReference>
<dbReference type="GO" id="GO:0005524">
    <property type="term" value="F:ATP binding"/>
    <property type="evidence" value="ECO:0007669"/>
    <property type="project" value="InterPro"/>
</dbReference>
<dbReference type="GO" id="GO:0005634">
    <property type="term" value="C:nucleus"/>
    <property type="evidence" value="ECO:0007669"/>
    <property type="project" value="TreeGrafter"/>
</dbReference>
<dbReference type="PANTHER" id="PTHR44167">
    <property type="entry name" value="OVARIAN-SPECIFIC SERINE/THREONINE-PROTEIN KINASE LOK-RELATED"/>
    <property type="match status" value="1"/>
</dbReference>
<evidence type="ECO:0000259" key="2">
    <source>
        <dbReference type="PROSITE" id="PS50011"/>
    </source>
</evidence>
<dbReference type="EMBL" id="HBGA01079065">
    <property type="protein sequence ID" value="CAD9018396.1"/>
    <property type="molecule type" value="Transcribed_RNA"/>
</dbReference>
<keyword evidence="1" id="KW-0175">Coiled coil</keyword>
<dbReference type="AlphaFoldDB" id="A0A7S1INU7"/>
<protein>
    <recommendedName>
        <fullName evidence="2">Protein kinase domain-containing protein</fullName>
    </recommendedName>
</protein>
<dbReference type="PROSITE" id="PS50011">
    <property type="entry name" value="PROTEIN_KINASE_DOM"/>
    <property type="match status" value="1"/>
</dbReference>
<feature type="domain" description="Protein kinase" evidence="2">
    <location>
        <begin position="234"/>
        <end position="587"/>
    </location>
</feature>
<dbReference type="PANTHER" id="PTHR44167:SF30">
    <property type="entry name" value="PHOSPHORYLASE KINASE"/>
    <property type="match status" value="1"/>
</dbReference>
<name>A0A7S1INU7_9EUGL</name>
<dbReference type="Pfam" id="PF00069">
    <property type="entry name" value="Pkinase"/>
    <property type="match status" value="1"/>
</dbReference>
<dbReference type="Gene3D" id="1.10.510.10">
    <property type="entry name" value="Transferase(Phosphotransferase) domain 1"/>
    <property type="match status" value="1"/>
</dbReference>